<keyword evidence="1" id="KW-0614">Plasmid</keyword>
<accession>A0ACD5G3W8</accession>
<reference evidence="1 2" key="1">
    <citation type="journal article" date="2018" name="Nature">
        <title>A major lineage of non-tailed dsDNA viruses as unrecognized killers of marine bacteria.</title>
        <authorList>
            <person name="Kauffman K.M."/>
            <person name="Hussain F.A."/>
            <person name="Yang J."/>
            <person name="Arevalo P."/>
            <person name="Brown J.M."/>
            <person name="Chang W.K."/>
            <person name="VanInsberghe D."/>
            <person name="Elsherbini J."/>
            <person name="Sharma R.S."/>
            <person name="Cutler M.B."/>
            <person name="Kelly L."/>
            <person name="Polz M.F."/>
        </authorList>
    </citation>
    <scope>NUCLEOTIDE SEQUENCE [LARGE SCALE GENOMIC DNA]</scope>
    <source>
        <strain evidence="1 2">10N.222.46.E12</strain>
    </source>
</reference>
<proteinExistence type="predicted"/>
<geneLocation type="plasmid" evidence="1 2">
    <name>unnamed2</name>
</geneLocation>
<evidence type="ECO:0000313" key="2">
    <source>
        <dbReference type="Proteomes" id="UP000235310"/>
    </source>
</evidence>
<gene>
    <name evidence="1" type="ORF">BCS90_24675</name>
</gene>
<dbReference type="Proteomes" id="UP000235310">
    <property type="component" value="Plasmid unnamed2"/>
</dbReference>
<sequence length="93" mass="10596">MDIVDMAKQRRFGVKPEFATQVSIEELHGRDVATLNADEKAAFDFFVTQGRKYGVAISVISEAPQEELERANSRQQYDEIVERYPSRITVTSN</sequence>
<evidence type="ECO:0000313" key="1">
    <source>
        <dbReference type="EMBL" id="XNH96756.1"/>
    </source>
</evidence>
<organism evidence="1 2">
    <name type="scientific">Vibrio cyclitrophicus</name>
    <dbReference type="NCBI Taxonomy" id="47951"/>
    <lineage>
        <taxon>Bacteria</taxon>
        <taxon>Pseudomonadati</taxon>
        <taxon>Pseudomonadota</taxon>
        <taxon>Gammaproteobacteria</taxon>
        <taxon>Vibrionales</taxon>
        <taxon>Vibrionaceae</taxon>
        <taxon>Vibrio</taxon>
    </lineage>
</organism>
<protein>
    <submittedName>
        <fullName evidence="1">Uncharacterized protein</fullName>
    </submittedName>
</protein>
<name>A0ACD5G3W8_9VIBR</name>
<dbReference type="EMBL" id="CP170592">
    <property type="protein sequence ID" value="XNH96756.1"/>
    <property type="molecule type" value="Genomic_DNA"/>
</dbReference>